<dbReference type="GeneID" id="89968624"/>
<feature type="compositionally biased region" description="Polar residues" evidence="1">
    <location>
        <begin position="11"/>
        <end position="23"/>
    </location>
</feature>
<dbReference type="RefSeq" id="XP_064711893.1">
    <property type="nucleotide sequence ID" value="XM_064844033.1"/>
</dbReference>
<evidence type="ECO:0000313" key="2">
    <source>
        <dbReference type="EMBL" id="KAK5064569.1"/>
    </source>
</evidence>
<gene>
    <name evidence="2" type="ORF">LTR84_000402</name>
</gene>
<evidence type="ECO:0000313" key="3">
    <source>
        <dbReference type="Proteomes" id="UP001358417"/>
    </source>
</evidence>
<feature type="region of interest" description="Disordered" evidence="1">
    <location>
        <begin position="1"/>
        <end position="58"/>
    </location>
</feature>
<name>A0AAV9NQH5_9EURO</name>
<evidence type="ECO:0000256" key="1">
    <source>
        <dbReference type="SAM" id="MobiDB-lite"/>
    </source>
</evidence>
<feature type="region of interest" description="Disordered" evidence="1">
    <location>
        <begin position="156"/>
        <end position="194"/>
    </location>
</feature>
<dbReference type="Proteomes" id="UP001358417">
    <property type="component" value="Unassembled WGS sequence"/>
</dbReference>
<feature type="compositionally biased region" description="Polar residues" evidence="1">
    <location>
        <begin position="31"/>
        <end position="43"/>
    </location>
</feature>
<comment type="caution">
    <text evidence="2">The sequence shown here is derived from an EMBL/GenBank/DDBJ whole genome shotgun (WGS) entry which is preliminary data.</text>
</comment>
<organism evidence="2 3">
    <name type="scientific">Exophiala bonariae</name>
    <dbReference type="NCBI Taxonomy" id="1690606"/>
    <lineage>
        <taxon>Eukaryota</taxon>
        <taxon>Fungi</taxon>
        <taxon>Dikarya</taxon>
        <taxon>Ascomycota</taxon>
        <taxon>Pezizomycotina</taxon>
        <taxon>Eurotiomycetes</taxon>
        <taxon>Chaetothyriomycetidae</taxon>
        <taxon>Chaetothyriales</taxon>
        <taxon>Herpotrichiellaceae</taxon>
        <taxon>Exophiala</taxon>
    </lineage>
</organism>
<reference evidence="2 3" key="1">
    <citation type="submission" date="2023-08" db="EMBL/GenBank/DDBJ databases">
        <title>Black Yeasts Isolated from many extreme environments.</title>
        <authorList>
            <person name="Coleine C."/>
            <person name="Stajich J.E."/>
            <person name="Selbmann L."/>
        </authorList>
    </citation>
    <scope>NUCLEOTIDE SEQUENCE [LARGE SCALE GENOMIC DNA]</scope>
    <source>
        <strain evidence="2 3">CCFEE 5792</strain>
    </source>
</reference>
<proteinExistence type="predicted"/>
<sequence>MHIDMPAPQKDFTSPHGSNTNNAPFIIASMPSPSQNPHNATWASSPSTHHHHHIHIPTPHPLAATASFLDKHVPLFAKHHTEFSVNHEARAAKREARRSLVDTAIPEVDAEHLPPPTTGSVIATAIHAATATGAGPALADSRAADNAAWREILAKRDAARRRSGSDGLRGHDSIAEEGSDSDSREYKGSPAITP</sequence>
<dbReference type="AlphaFoldDB" id="A0AAV9NQH5"/>
<keyword evidence="3" id="KW-1185">Reference proteome</keyword>
<dbReference type="EMBL" id="JAVRRD010000001">
    <property type="protein sequence ID" value="KAK5064569.1"/>
    <property type="molecule type" value="Genomic_DNA"/>
</dbReference>
<accession>A0AAV9NQH5</accession>
<protein>
    <submittedName>
        <fullName evidence="2">Uncharacterized protein</fullName>
    </submittedName>
</protein>